<name>A0A2P8F8B5_9BACT</name>
<protein>
    <submittedName>
        <fullName evidence="1">Phenylpyruvate tautomerase PptA (4-oxalocrotonate tautomerase family)</fullName>
    </submittedName>
</protein>
<dbReference type="AlphaFoldDB" id="A0A2P8F8B5"/>
<dbReference type="PANTHER" id="PTHR38460">
    <property type="entry name" value="TAUTOMERASE YOLI-RELATED"/>
    <property type="match status" value="1"/>
</dbReference>
<comment type="caution">
    <text evidence="1">The sequence shown here is derived from an EMBL/GenBank/DDBJ whole genome shotgun (WGS) entry which is preliminary data.</text>
</comment>
<dbReference type="EMBL" id="PYAS01000034">
    <property type="protein sequence ID" value="PSL17912.1"/>
    <property type="molecule type" value="Genomic_DNA"/>
</dbReference>
<gene>
    <name evidence="1" type="ORF">CLV60_1343</name>
</gene>
<organism evidence="1 2">
    <name type="scientific">Dyadobacter jiangsuensis</name>
    <dbReference type="NCBI Taxonomy" id="1591085"/>
    <lineage>
        <taxon>Bacteria</taxon>
        <taxon>Pseudomonadati</taxon>
        <taxon>Bacteroidota</taxon>
        <taxon>Cytophagia</taxon>
        <taxon>Cytophagales</taxon>
        <taxon>Spirosomataceae</taxon>
        <taxon>Dyadobacter</taxon>
    </lineage>
</organism>
<proteinExistence type="predicted"/>
<dbReference type="Pfam" id="PF14552">
    <property type="entry name" value="Tautomerase_2"/>
    <property type="match status" value="1"/>
</dbReference>
<accession>A0A2P8F8B5</accession>
<sequence>MSQIKIYGLKSSLYAIWEQLSDTLHSCIVEAFQYPQNKRAHRFFYLDEGDFFYPEGRSERYTIIEIALFEGRSIEAKKHLYRLIFQKFEEELGITPNDVEITLTETPPHNWGIRGKAGDELVLDYKIAV</sequence>
<dbReference type="PANTHER" id="PTHR38460:SF1">
    <property type="entry name" value="TAUTOMERASE YOLI-RELATED"/>
    <property type="match status" value="1"/>
</dbReference>
<evidence type="ECO:0000313" key="2">
    <source>
        <dbReference type="Proteomes" id="UP000241964"/>
    </source>
</evidence>
<dbReference type="Proteomes" id="UP000241964">
    <property type="component" value="Unassembled WGS sequence"/>
</dbReference>
<dbReference type="SUPFAM" id="SSF55331">
    <property type="entry name" value="Tautomerase/MIF"/>
    <property type="match status" value="1"/>
</dbReference>
<keyword evidence="2" id="KW-1185">Reference proteome</keyword>
<dbReference type="InterPro" id="IPR014347">
    <property type="entry name" value="Tautomerase/MIF_sf"/>
</dbReference>
<reference evidence="1 2" key="1">
    <citation type="submission" date="2018-03" db="EMBL/GenBank/DDBJ databases">
        <title>Genomic Encyclopedia of Archaeal and Bacterial Type Strains, Phase II (KMG-II): from individual species to whole genera.</title>
        <authorList>
            <person name="Goeker M."/>
        </authorList>
    </citation>
    <scope>NUCLEOTIDE SEQUENCE [LARGE SCALE GENOMIC DNA]</scope>
    <source>
        <strain evidence="1 2">DSM 29057</strain>
    </source>
</reference>
<dbReference type="Gene3D" id="3.30.429.10">
    <property type="entry name" value="Macrophage Migration Inhibitory Factor"/>
    <property type="match status" value="1"/>
</dbReference>
<dbReference type="InterPro" id="IPR037479">
    <property type="entry name" value="Tauto_MSAD"/>
</dbReference>
<dbReference type="RefSeq" id="WP_106599798.1">
    <property type="nucleotide sequence ID" value="NZ_PYAS01000034.1"/>
</dbReference>
<evidence type="ECO:0000313" key="1">
    <source>
        <dbReference type="EMBL" id="PSL17912.1"/>
    </source>
</evidence>
<keyword evidence="1" id="KW-0670">Pyruvate</keyword>
<dbReference type="OrthoDB" id="9804765at2"/>